<feature type="chain" id="PRO_5045753346" description="Beta-lactamase-inhibitor-like PepSY-like domain-containing protein" evidence="1">
    <location>
        <begin position="24"/>
        <end position="105"/>
    </location>
</feature>
<protein>
    <recommendedName>
        <fullName evidence="4">Beta-lactamase-inhibitor-like PepSY-like domain-containing protein</fullName>
    </recommendedName>
</protein>
<feature type="signal peptide" evidence="1">
    <location>
        <begin position="1"/>
        <end position="23"/>
    </location>
</feature>
<evidence type="ECO:0000256" key="1">
    <source>
        <dbReference type="SAM" id="SignalP"/>
    </source>
</evidence>
<organism evidence="2 3">
    <name type="scientific">Aquimarina addita</name>
    <dbReference type="NCBI Taxonomy" id="870485"/>
    <lineage>
        <taxon>Bacteria</taxon>
        <taxon>Pseudomonadati</taxon>
        <taxon>Bacteroidota</taxon>
        <taxon>Flavobacteriia</taxon>
        <taxon>Flavobacteriales</taxon>
        <taxon>Flavobacteriaceae</taxon>
        <taxon>Aquimarina</taxon>
    </lineage>
</organism>
<name>A0ABP6UUP7_9FLAO</name>
<dbReference type="Proteomes" id="UP001500459">
    <property type="component" value="Unassembled WGS sequence"/>
</dbReference>
<sequence>MKNLFVLPVVALGLLVGTQTMNAQEIASIDSNDATEVVAQEKYIEVAVENLPQPILDAVAKDFAGATITAAGAKEDASEFKLILAKEDGEAMEVYADAEGNWISK</sequence>
<evidence type="ECO:0000313" key="2">
    <source>
        <dbReference type="EMBL" id="GAA3519430.1"/>
    </source>
</evidence>
<dbReference type="SUPFAM" id="SSF160574">
    <property type="entry name" value="BT0923-like"/>
    <property type="match status" value="1"/>
</dbReference>
<dbReference type="RefSeq" id="WP_344929989.1">
    <property type="nucleotide sequence ID" value="NZ_BAABCW010000021.1"/>
</dbReference>
<accession>A0ABP6UUP7</accession>
<keyword evidence="3" id="KW-1185">Reference proteome</keyword>
<reference evidence="3" key="1">
    <citation type="journal article" date="2019" name="Int. J. Syst. Evol. Microbiol.">
        <title>The Global Catalogue of Microorganisms (GCM) 10K type strain sequencing project: providing services to taxonomists for standard genome sequencing and annotation.</title>
        <authorList>
            <consortium name="The Broad Institute Genomics Platform"/>
            <consortium name="The Broad Institute Genome Sequencing Center for Infectious Disease"/>
            <person name="Wu L."/>
            <person name="Ma J."/>
        </authorList>
    </citation>
    <scope>NUCLEOTIDE SEQUENCE [LARGE SCALE GENOMIC DNA]</scope>
    <source>
        <strain evidence="3">JCM 17106</strain>
    </source>
</reference>
<gene>
    <name evidence="2" type="ORF">GCM10022393_37030</name>
</gene>
<dbReference type="EMBL" id="BAABCW010000021">
    <property type="protein sequence ID" value="GAA3519430.1"/>
    <property type="molecule type" value="Genomic_DNA"/>
</dbReference>
<proteinExistence type="predicted"/>
<evidence type="ECO:0000313" key="3">
    <source>
        <dbReference type="Proteomes" id="UP001500459"/>
    </source>
</evidence>
<keyword evidence="1" id="KW-0732">Signal</keyword>
<comment type="caution">
    <text evidence="2">The sequence shown here is derived from an EMBL/GenBank/DDBJ whole genome shotgun (WGS) entry which is preliminary data.</text>
</comment>
<evidence type="ECO:0008006" key="4">
    <source>
        <dbReference type="Google" id="ProtNLM"/>
    </source>
</evidence>